<dbReference type="Pfam" id="PF00665">
    <property type="entry name" value="rve"/>
    <property type="match status" value="1"/>
</dbReference>
<dbReference type="Gene3D" id="3.30.420.10">
    <property type="entry name" value="Ribonuclease H-like superfamily/Ribonuclease H"/>
    <property type="match status" value="1"/>
</dbReference>
<dbReference type="NCBIfam" id="NF033546">
    <property type="entry name" value="transpos_IS21"/>
    <property type="match status" value="1"/>
</dbReference>
<name>A0A940DTI5_9BACT</name>
<evidence type="ECO:0000313" key="2">
    <source>
        <dbReference type="EMBL" id="MBO8484081.1"/>
    </source>
</evidence>
<dbReference type="InterPro" id="IPR036397">
    <property type="entry name" value="RNaseH_sf"/>
</dbReference>
<organism evidence="2 3">
    <name type="scientific">Candidatus Cryptobacteroides avicola</name>
    <dbReference type="NCBI Taxonomy" id="2840757"/>
    <lineage>
        <taxon>Bacteria</taxon>
        <taxon>Pseudomonadati</taxon>
        <taxon>Bacteroidota</taxon>
        <taxon>Bacteroidia</taxon>
        <taxon>Bacteroidales</taxon>
        <taxon>Candidatus Cryptobacteroides</taxon>
    </lineage>
</organism>
<dbReference type="PANTHER" id="PTHR35004">
    <property type="entry name" value="TRANSPOSASE RV3428C-RELATED"/>
    <property type="match status" value="1"/>
</dbReference>
<proteinExistence type="predicted"/>
<protein>
    <submittedName>
        <fullName evidence="2">IS21 family transposase</fullName>
    </submittedName>
</protein>
<dbReference type="PANTHER" id="PTHR35004:SF6">
    <property type="entry name" value="TRANSPOSASE"/>
    <property type="match status" value="1"/>
</dbReference>
<evidence type="ECO:0000313" key="3">
    <source>
        <dbReference type="Proteomes" id="UP000725002"/>
    </source>
</evidence>
<dbReference type="AlphaFoldDB" id="A0A940DTI5"/>
<accession>A0A940DTI5</accession>
<dbReference type="EMBL" id="JADILV010000057">
    <property type="protein sequence ID" value="MBO8484081.1"/>
    <property type="molecule type" value="Genomic_DNA"/>
</dbReference>
<dbReference type="InterPro" id="IPR012337">
    <property type="entry name" value="RNaseH-like_sf"/>
</dbReference>
<dbReference type="GO" id="GO:0015074">
    <property type="term" value="P:DNA integration"/>
    <property type="evidence" value="ECO:0007669"/>
    <property type="project" value="InterPro"/>
</dbReference>
<dbReference type="InterPro" id="IPR001584">
    <property type="entry name" value="Integrase_cat-core"/>
</dbReference>
<sequence length="511" mass="58773">MILYEQIHRYHAERKSARWIADRLKINPRTVKKYLSMSQAEFERHSDNINRKGFKLQRYTTFVVERLKKYQDTPAAQMHDLLKEHYPDFPAVSPKTVYNYVMKIRQEHGLPAVSASERQYSCIPETAPGRYAQVDFGQMKLRKGDGTRIRVYFMVMILCWSRFKYAWFQDRPFTSESASLAHEKAFEYFHGVPGHIIYDQDAVFLYDENIGDYRMTTVFESYVKSRPFKPVFCRPADPESKGKVENAVKYVKHNFLLNRQYSTLENLQEEAEAWLSRTGNGMVHSTTMKVPQEQWYIECRSLLPHIPLALSSGTDAGHQVMKTNSVRYRGNIYTLPIGTYKGEGSVVYLKEEGVSLVITDSDGHEIARHIMPSGSGQKVINSNHLRDRSVKLSEYRKKVEAMFGDSDAASLFAARLQERYPRYLRDQLAVLQECMVSYGRESCDKALAICCENRLFSASSFREIAEGLRPAGKDTAHVTVKTVGNGRSRMMANFQPGTSSIDTYNNLFTKS</sequence>
<comment type="caution">
    <text evidence="2">The sequence shown here is derived from an EMBL/GenBank/DDBJ whole genome shotgun (WGS) entry which is preliminary data.</text>
</comment>
<dbReference type="Proteomes" id="UP000725002">
    <property type="component" value="Unassembled WGS sequence"/>
</dbReference>
<dbReference type="SUPFAM" id="SSF53098">
    <property type="entry name" value="Ribonuclease H-like"/>
    <property type="match status" value="1"/>
</dbReference>
<gene>
    <name evidence="2" type="ORF">IAB75_08230</name>
</gene>
<dbReference type="GO" id="GO:0003676">
    <property type="term" value="F:nucleic acid binding"/>
    <property type="evidence" value="ECO:0007669"/>
    <property type="project" value="InterPro"/>
</dbReference>
<evidence type="ECO:0000259" key="1">
    <source>
        <dbReference type="PROSITE" id="PS50994"/>
    </source>
</evidence>
<dbReference type="PROSITE" id="PS50994">
    <property type="entry name" value="INTEGRASE"/>
    <property type="match status" value="1"/>
</dbReference>
<feature type="domain" description="Integrase catalytic" evidence="1">
    <location>
        <begin position="124"/>
        <end position="299"/>
    </location>
</feature>
<reference evidence="2" key="1">
    <citation type="submission" date="2020-10" db="EMBL/GenBank/DDBJ databases">
        <authorList>
            <person name="Gilroy R."/>
        </authorList>
    </citation>
    <scope>NUCLEOTIDE SEQUENCE</scope>
    <source>
        <strain evidence="2">G3-8215</strain>
    </source>
</reference>
<reference evidence="2" key="2">
    <citation type="journal article" date="2021" name="PeerJ">
        <title>Extensive microbial diversity within the chicken gut microbiome revealed by metagenomics and culture.</title>
        <authorList>
            <person name="Gilroy R."/>
            <person name="Ravi A."/>
            <person name="Getino M."/>
            <person name="Pursley I."/>
            <person name="Horton D.L."/>
            <person name="Alikhan N.F."/>
            <person name="Baker D."/>
            <person name="Gharbi K."/>
            <person name="Hall N."/>
            <person name="Watson M."/>
            <person name="Adriaenssens E.M."/>
            <person name="Foster-Nyarko E."/>
            <person name="Jarju S."/>
            <person name="Secka A."/>
            <person name="Antonio M."/>
            <person name="Oren A."/>
            <person name="Chaudhuri R.R."/>
            <person name="La Ragione R."/>
            <person name="Hildebrand F."/>
            <person name="Pallen M.J."/>
        </authorList>
    </citation>
    <scope>NUCLEOTIDE SEQUENCE</scope>
    <source>
        <strain evidence="2">G3-8215</strain>
    </source>
</reference>